<accession>A0ABQ7JAP9</accession>
<organism evidence="3 4">
    <name type="scientific">Cardiosporidium cionae</name>
    <dbReference type="NCBI Taxonomy" id="476202"/>
    <lineage>
        <taxon>Eukaryota</taxon>
        <taxon>Sar</taxon>
        <taxon>Alveolata</taxon>
        <taxon>Apicomplexa</taxon>
        <taxon>Aconoidasida</taxon>
        <taxon>Nephromycida</taxon>
        <taxon>Cardiosporidium</taxon>
    </lineage>
</organism>
<gene>
    <name evidence="3" type="primary">UFD1AP</name>
    <name evidence="3" type="ORF">IE077_002491</name>
</gene>
<name>A0ABQ7JAP9_9APIC</name>
<comment type="caution">
    <text evidence="3">The sequence shown here is derived from an EMBL/GenBank/DDBJ whole genome shotgun (WGS) entry which is preliminary data.</text>
</comment>
<evidence type="ECO:0000313" key="3">
    <source>
        <dbReference type="EMBL" id="KAF8821075.1"/>
    </source>
</evidence>
<dbReference type="InterPro" id="IPR004854">
    <property type="entry name" value="Ufd1-like"/>
</dbReference>
<evidence type="ECO:0000313" key="4">
    <source>
        <dbReference type="Proteomes" id="UP000823046"/>
    </source>
</evidence>
<dbReference type="PANTHER" id="PTHR12555">
    <property type="entry name" value="UBIQUITIN FUSION DEGRADATON PROTEIN 1"/>
    <property type="match status" value="1"/>
</dbReference>
<protein>
    <submittedName>
        <fullName evidence="3">Ubiquitin fusion degradation protein UFD1AP</fullName>
    </submittedName>
</protein>
<dbReference type="InterPro" id="IPR042299">
    <property type="entry name" value="Ufd1-like_Nn"/>
</dbReference>
<keyword evidence="4" id="KW-1185">Reference proteome</keyword>
<feature type="domain" description="Ubiquitin fusion degradation protein UFD1 N-terminal subdomain 2" evidence="2">
    <location>
        <begin position="253"/>
        <end position="332"/>
    </location>
</feature>
<dbReference type="Proteomes" id="UP000823046">
    <property type="component" value="Unassembled WGS sequence"/>
</dbReference>
<feature type="signal peptide" evidence="1">
    <location>
        <begin position="1"/>
        <end position="25"/>
    </location>
</feature>
<evidence type="ECO:0000259" key="2">
    <source>
        <dbReference type="Pfam" id="PF24842"/>
    </source>
</evidence>
<proteinExistence type="predicted"/>
<dbReference type="Gene3D" id="2.40.40.50">
    <property type="entry name" value="Ubiquitin fusion degradation protein UFD1, N-terminal domain"/>
    <property type="match status" value="1"/>
</dbReference>
<sequence>MRKRFKGFLLLYVALFLITTWNAAGINGISHCRDNIVRPLSCSLGVPKWLTPSASVVFTRSRVCPCLLQPKKYFSLRRILSDSIQKTKVEQQVEDLNRILRYSGEDQRFYLVMPLSEVFDPSVGHFSRGHVLYGDKISFPRSVLNQLLLKKHDFPWHFSLEKIQGLPSSKDWYQDDTPFSPESSQIPAMKSMSPSTSTSLPIPRVFGSVLDFRSPENFIFVPPWMMQTLKLRLVWENRPRDIVRCQYTKLPEGSQISLRPHSKSFFSIKNYQDFLEKELRHYSCVTRGSTITLFHDHHIYLMDIVNASSDGKNSLEAVSIQDCDVSTIFLPPLSGSEEHATSSTEM</sequence>
<dbReference type="Pfam" id="PF24842">
    <property type="entry name" value="UFD1_N2"/>
    <property type="match status" value="1"/>
</dbReference>
<evidence type="ECO:0000256" key="1">
    <source>
        <dbReference type="SAM" id="SignalP"/>
    </source>
</evidence>
<feature type="chain" id="PRO_5046457168" evidence="1">
    <location>
        <begin position="26"/>
        <end position="346"/>
    </location>
</feature>
<dbReference type="InterPro" id="IPR055418">
    <property type="entry name" value="UFD1_N2"/>
</dbReference>
<dbReference type="PANTHER" id="PTHR12555:SF13">
    <property type="entry name" value="UBIQUITIN RECOGNITION FACTOR IN ER-ASSOCIATED DEGRADATION PROTEIN 1"/>
    <property type="match status" value="1"/>
</dbReference>
<dbReference type="EMBL" id="JADAQX010000241">
    <property type="protein sequence ID" value="KAF8821075.1"/>
    <property type="molecule type" value="Genomic_DNA"/>
</dbReference>
<dbReference type="Gene3D" id="3.10.330.10">
    <property type="match status" value="1"/>
</dbReference>
<keyword evidence="1" id="KW-0732">Signal</keyword>
<reference evidence="3 4" key="1">
    <citation type="journal article" date="2020" name="bioRxiv">
        <title>Metabolic contributions of an alphaproteobacterial endosymbiont in the apicomplexan Cardiosporidium cionae.</title>
        <authorList>
            <person name="Hunter E.S."/>
            <person name="Paight C.J."/>
            <person name="Lane C.E."/>
        </authorList>
    </citation>
    <scope>NUCLEOTIDE SEQUENCE [LARGE SCALE GENOMIC DNA]</scope>
    <source>
        <strain evidence="3">ESH_2018</strain>
    </source>
</reference>